<proteinExistence type="predicted"/>
<organism evidence="1 2">
    <name type="scientific">Mycolicibacterium sphagni</name>
    <dbReference type="NCBI Taxonomy" id="1786"/>
    <lineage>
        <taxon>Bacteria</taxon>
        <taxon>Bacillati</taxon>
        <taxon>Actinomycetota</taxon>
        <taxon>Actinomycetes</taxon>
        <taxon>Mycobacteriales</taxon>
        <taxon>Mycobacteriaceae</taxon>
        <taxon>Mycolicibacterium</taxon>
    </lineage>
</organism>
<comment type="caution">
    <text evidence="1">The sequence shown here is derived from an EMBL/GenBank/DDBJ whole genome shotgun (WGS) entry which is preliminary data.</text>
</comment>
<gene>
    <name evidence="1" type="ORF">FEG63_21190</name>
</gene>
<protein>
    <recommendedName>
        <fullName evidence="3">DUF3263 domain-containing protein</fullName>
    </recommendedName>
</protein>
<sequence length="98" mass="10824">MAITDTARQAQRKAQHWELVGSADASYGVHHGVTNDAIVRYVTQNRWPLYGVTDNAAQRSYINGVRRRLREYETIGLLPAGNSAAASSETVRPPAENE</sequence>
<dbReference type="EMBL" id="VBSB01000014">
    <property type="protein sequence ID" value="NTY62065.1"/>
    <property type="molecule type" value="Genomic_DNA"/>
</dbReference>
<accession>A0ABX2JXB5</accession>
<evidence type="ECO:0008006" key="3">
    <source>
        <dbReference type="Google" id="ProtNLM"/>
    </source>
</evidence>
<dbReference type="Proteomes" id="UP000708347">
    <property type="component" value="Unassembled WGS sequence"/>
</dbReference>
<name>A0ABX2JXB5_9MYCO</name>
<evidence type="ECO:0000313" key="2">
    <source>
        <dbReference type="Proteomes" id="UP000708347"/>
    </source>
</evidence>
<dbReference type="RefSeq" id="WP_174399796.1">
    <property type="nucleotide sequence ID" value="NZ_VBSB01000014.1"/>
</dbReference>
<evidence type="ECO:0000313" key="1">
    <source>
        <dbReference type="EMBL" id="NTY62065.1"/>
    </source>
</evidence>
<reference evidence="1 2" key="1">
    <citation type="submission" date="2019-05" db="EMBL/GenBank/DDBJ databases">
        <title>Mycolicibacterium sphagni ENV482 genome assembly.</title>
        <authorList>
            <person name="Chen W."/>
            <person name="Faulkner N.W."/>
            <person name="Hyman M.R."/>
        </authorList>
    </citation>
    <scope>NUCLEOTIDE SEQUENCE [LARGE SCALE GENOMIC DNA]</scope>
    <source>
        <strain evidence="1 2">ENV482</strain>
    </source>
</reference>
<keyword evidence="2" id="KW-1185">Reference proteome</keyword>